<dbReference type="AlphaFoldDB" id="A0A7T5UG55"/>
<dbReference type="NCBIfam" id="TIGR00431">
    <property type="entry name" value="TruB"/>
    <property type="match status" value="1"/>
</dbReference>
<gene>
    <name evidence="5 8" type="primary">truB</name>
    <name evidence="8" type="ORF">HYS17_08270</name>
</gene>
<dbReference type="Pfam" id="PF16198">
    <property type="entry name" value="TruB_C_2"/>
    <property type="match status" value="1"/>
</dbReference>
<feature type="active site" description="Nucleophile" evidence="5">
    <location>
        <position position="47"/>
    </location>
</feature>
<dbReference type="EMBL" id="CP066681">
    <property type="protein sequence ID" value="QQG35521.1"/>
    <property type="molecule type" value="Genomic_DNA"/>
</dbReference>
<name>A0A7T5UG55_9BACT</name>
<dbReference type="GO" id="GO:0031119">
    <property type="term" value="P:tRNA pseudouridine synthesis"/>
    <property type="evidence" value="ECO:0007669"/>
    <property type="project" value="UniProtKB-UniRule"/>
</dbReference>
<dbReference type="GO" id="GO:0160148">
    <property type="term" value="F:tRNA pseudouridine(55) synthase activity"/>
    <property type="evidence" value="ECO:0007669"/>
    <property type="project" value="UniProtKB-EC"/>
</dbReference>
<dbReference type="Gene3D" id="3.30.2350.10">
    <property type="entry name" value="Pseudouridine synthase"/>
    <property type="match status" value="1"/>
</dbReference>
<dbReference type="InterPro" id="IPR032819">
    <property type="entry name" value="TruB_C"/>
</dbReference>
<comment type="similarity">
    <text evidence="2 5">Belongs to the pseudouridine synthase TruB family. Type 1 subfamily.</text>
</comment>
<dbReference type="InterPro" id="IPR014780">
    <property type="entry name" value="tRNA_psdUridine_synth_TruB"/>
</dbReference>
<evidence type="ECO:0000256" key="4">
    <source>
        <dbReference type="ARBA" id="ARBA00023235"/>
    </source>
</evidence>
<comment type="function">
    <text evidence="5">Responsible for synthesis of pseudouridine from uracil-55 in the psi GC loop of transfer RNAs.</text>
</comment>
<comment type="catalytic activity">
    <reaction evidence="1 5">
        <text>uridine(55) in tRNA = pseudouridine(55) in tRNA</text>
        <dbReference type="Rhea" id="RHEA:42532"/>
        <dbReference type="Rhea" id="RHEA-COMP:10101"/>
        <dbReference type="Rhea" id="RHEA-COMP:10102"/>
        <dbReference type="ChEBI" id="CHEBI:65314"/>
        <dbReference type="ChEBI" id="CHEBI:65315"/>
        <dbReference type="EC" id="5.4.99.25"/>
    </reaction>
</comment>
<sequence length="313" mass="34146">MGRSKKGRIVNGWINLDKPQGLGSTQAVGKVRRLFDAQKVGHGGTLDPLATGVLPIALGEATKTIPYCQDHIKIYTFSACWGEERDTDDAEGSIIATSPVRPSRAQIEAILPRFTGEISQIPPRFSAIKVEGERAYDLARDGEEVILDPRPVYIESLELTDFTDKNPYFRAVCGKGTYMRSLVRDMAKALGTVGHIRNLRREAVGPLTQKNAISLEKLEELADSARLEEALLPVETVLADIPALALNAQEAARLKNGQPLTFVARPDLERLNKAGIDWQAGDTALAVLHGTPVALVAVEGPHIHPVRVLNLWN</sequence>
<dbReference type="PANTHER" id="PTHR13767:SF2">
    <property type="entry name" value="PSEUDOURIDYLATE SYNTHASE TRUB1"/>
    <property type="match status" value="1"/>
</dbReference>
<dbReference type="HAMAP" id="MF_01080">
    <property type="entry name" value="TruB_bact"/>
    <property type="match status" value="1"/>
</dbReference>
<evidence type="ECO:0000259" key="6">
    <source>
        <dbReference type="Pfam" id="PF01509"/>
    </source>
</evidence>
<evidence type="ECO:0000313" key="9">
    <source>
        <dbReference type="Proteomes" id="UP000595362"/>
    </source>
</evidence>
<reference evidence="8 9" key="1">
    <citation type="submission" date="2020-07" db="EMBL/GenBank/DDBJ databases">
        <title>Huge and variable diversity of episymbiotic CPR bacteria and DPANN archaea in groundwater ecosystems.</title>
        <authorList>
            <person name="He C.Y."/>
            <person name="Keren R."/>
            <person name="Whittaker M."/>
            <person name="Farag I.F."/>
            <person name="Doudna J."/>
            <person name="Cate J.H.D."/>
            <person name="Banfield J.F."/>
        </authorList>
    </citation>
    <scope>NUCLEOTIDE SEQUENCE [LARGE SCALE GENOMIC DNA]</scope>
    <source>
        <strain evidence="8">NC_groundwater_70_Ag_B-0.1um_54_66</strain>
    </source>
</reference>
<evidence type="ECO:0000256" key="5">
    <source>
        <dbReference type="HAMAP-Rule" id="MF_01080"/>
    </source>
</evidence>
<keyword evidence="4 5" id="KW-0413">Isomerase</keyword>
<dbReference type="Proteomes" id="UP000595362">
    <property type="component" value="Chromosome"/>
</dbReference>
<dbReference type="Pfam" id="PF01509">
    <property type="entry name" value="TruB_N"/>
    <property type="match status" value="1"/>
</dbReference>
<keyword evidence="3 5" id="KW-0819">tRNA processing</keyword>
<evidence type="ECO:0000313" key="8">
    <source>
        <dbReference type="EMBL" id="QQG35521.1"/>
    </source>
</evidence>
<organism evidence="8 9">
    <name type="scientific">Micavibrio aeruginosavorus</name>
    <dbReference type="NCBI Taxonomy" id="349221"/>
    <lineage>
        <taxon>Bacteria</taxon>
        <taxon>Pseudomonadati</taxon>
        <taxon>Bdellovibrionota</taxon>
        <taxon>Bdellovibrionia</taxon>
        <taxon>Bdellovibrionales</taxon>
        <taxon>Pseudobdellovibrionaceae</taxon>
        <taxon>Micavibrio</taxon>
    </lineage>
</organism>
<accession>A0A7T5UG55</accession>
<feature type="domain" description="tRNA pseudouridylate synthase B C-terminal" evidence="7">
    <location>
        <begin position="180"/>
        <end position="238"/>
    </location>
</feature>
<dbReference type="GO" id="GO:0003723">
    <property type="term" value="F:RNA binding"/>
    <property type="evidence" value="ECO:0007669"/>
    <property type="project" value="InterPro"/>
</dbReference>
<dbReference type="GO" id="GO:1990481">
    <property type="term" value="P:mRNA pseudouridine synthesis"/>
    <property type="evidence" value="ECO:0007669"/>
    <property type="project" value="TreeGrafter"/>
</dbReference>
<proteinExistence type="inferred from homology"/>
<dbReference type="InterPro" id="IPR020103">
    <property type="entry name" value="PsdUridine_synth_cat_dom_sf"/>
</dbReference>
<protein>
    <recommendedName>
        <fullName evidence="5">tRNA pseudouridine synthase B</fullName>
        <ecNumber evidence="5">5.4.99.25</ecNumber>
    </recommendedName>
    <alternativeName>
        <fullName evidence="5">tRNA pseudouridine(55) synthase</fullName>
        <shortName evidence="5">Psi55 synthase</shortName>
    </alternativeName>
    <alternativeName>
        <fullName evidence="5">tRNA pseudouridylate synthase</fullName>
    </alternativeName>
    <alternativeName>
        <fullName evidence="5">tRNA-uridine isomerase</fullName>
    </alternativeName>
</protein>
<evidence type="ECO:0000256" key="3">
    <source>
        <dbReference type="ARBA" id="ARBA00022694"/>
    </source>
</evidence>
<dbReference type="EC" id="5.4.99.25" evidence="5"/>
<dbReference type="SUPFAM" id="SSF55120">
    <property type="entry name" value="Pseudouridine synthase"/>
    <property type="match status" value="1"/>
</dbReference>
<dbReference type="CDD" id="cd02573">
    <property type="entry name" value="PseudoU_synth_EcTruB"/>
    <property type="match status" value="1"/>
</dbReference>
<evidence type="ECO:0000259" key="7">
    <source>
        <dbReference type="Pfam" id="PF16198"/>
    </source>
</evidence>
<dbReference type="PANTHER" id="PTHR13767">
    <property type="entry name" value="TRNA-PSEUDOURIDINE SYNTHASE"/>
    <property type="match status" value="1"/>
</dbReference>
<feature type="domain" description="Pseudouridine synthase II N-terminal" evidence="6">
    <location>
        <begin position="32"/>
        <end position="179"/>
    </location>
</feature>
<evidence type="ECO:0000256" key="1">
    <source>
        <dbReference type="ARBA" id="ARBA00000385"/>
    </source>
</evidence>
<evidence type="ECO:0000256" key="2">
    <source>
        <dbReference type="ARBA" id="ARBA00005642"/>
    </source>
</evidence>
<dbReference type="InterPro" id="IPR002501">
    <property type="entry name" value="PsdUridine_synth_N"/>
</dbReference>